<keyword evidence="8" id="KW-1185">Reference proteome</keyword>
<dbReference type="InterPro" id="IPR023095">
    <property type="entry name" value="Ade_MeTrfase_dom_2"/>
</dbReference>
<evidence type="ECO:0000256" key="1">
    <source>
        <dbReference type="ARBA" id="ARBA00006594"/>
    </source>
</evidence>
<evidence type="ECO:0000313" key="7">
    <source>
        <dbReference type="EMBL" id="WHO10231.1"/>
    </source>
</evidence>
<gene>
    <name evidence="7" type="ORF">KZ699_17100</name>
</gene>
<dbReference type="Gene3D" id="3.40.50.150">
    <property type="entry name" value="Vaccinia Virus protein VP39"/>
    <property type="match status" value="1"/>
</dbReference>
<dbReference type="PRINTS" id="PR00505">
    <property type="entry name" value="D12N6MTFRASE"/>
</dbReference>
<dbReference type="InterPro" id="IPR029063">
    <property type="entry name" value="SAM-dependent_MTases_sf"/>
</dbReference>
<evidence type="ECO:0000256" key="5">
    <source>
        <dbReference type="ARBA" id="ARBA00022691"/>
    </source>
</evidence>
<keyword evidence="4" id="KW-0808">Transferase</keyword>
<evidence type="ECO:0000256" key="3">
    <source>
        <dbReference type="ARBA" id="ARBA00022603"/>
    </source>
</evidence>
<protein>
    <recommendedName>
        <fullName evidence="2">site-specific DNA-methyltransferase (adenine-specific)</fullName>
        <ecNumber evidence="2">2.1.1.72</ecNumber>
    </recommendedName>
</protein>
<dbReference type="EMBL" id="CP080388">
    <property type="protein sequence ID" value="WHO10231.1"/>
    <property type="molecule type" value="Genomic_DNA"/>
</dbReference>
<dbReference type="InterPro" id="IPR012263">
    <property type="entry name" value="M_m6A_EcoRV"/>
</dbReference>
<dbReference type="SUPFAM" id="SSF53335">
    <property type="entry name" value="S-adenosyl-L-methionine-dependent methyltransferases"/>
    <property type="match status" value="1"/>
</dbReference>
<evidence type="ECO:0000256" key="4">
    <source>
        <dbReference type="ARBA" id="ARBA00022679"/>
    </source>
</evidence>
<keyword evidence="3 7" id="KW-0489">Methyltransferase</keyword>
<reference evidence="7 8" key="1">
    <citation type="journal article" date="2023" name="Syst. Appl. Microbiol.">
        <title>Agrobacterium cucumeris sp. nov. isolated from crazy roots on cucumber (Cucumis sativus).</title>
        <authorList>
            <person name="Warabieda M."/>
            <person name="Kuzmanovic N."/>
            <person name="Trzcinski P."/>
            <person name="Pulawska J."/>
        </authorList>
    </citation>
    <scope>NUCLEOTIDE SEQUENCE [LARGE SCALE GENOMIC DNA]</scope>
    <source>
        <strain evidence="7 8">O132</strain>
    </source>
</reference>
<dbReference type="PANTHER" id="PTHR30481:SF4">
    <property type="entry name" value="SITE-SPECIFIC DNA-METHYLTRANSFERASE (ADENINE-SPECIFIC)"/>
    <property type="match status" value="1"/>
</dbReference>
<accession>A0ABY8RRU2</accession>
<dbReference type="PIRSF" id="PIRSF000398">
    <property type="entry name" value="M_m6A_EcoRV"/>
    <property type="match status" value="1"/>
</dbReference>
<organism evidence="7 8">
    <name type="scientific">Agrobacterium cucumeris</name>
    <dbReference type="NCBI Taxonomy" id="2862866"/>
    <lineage>
        <taxon>Bacteria</taxon>
        <taxon>Pseudomonadati</taxon>
        <taxon>Pseudomonadota</taxon>
        <taxon>Alphaproteobacteria</taxon>
        <taxon>Hyphomicrobiales</taxon>
        <taxon>Rhizobiaceae</taxon>
        <taxon>Rhizobium/Agrobacterium group</taxon>
        <taxon>Agrobacterium</taxon>
    </lineage>
</organism>
<keyword evidence="5" id="KW-0949">S-adenosyl-L-methionine</keyword>
<evidence type="ECO:0000313" key="8">
    <source>
        <dbReference type="Proteomes" id="UP001225611"/>
    </source>
</evidence>
<dbReference type="GO" id="GO:0032259">
    <property type="term" value="P:methylation"/>
    <property type="evidence" value="ECO:0007669"/>
    <property type="project" value="UniProtKB-KW"/>
</dbReference>
<dbReference type="InterPro" id="IPR012327">
    <property type="entry name" value="MeTrfase_D12"/>
</dbReference>
<dbReference type="EC" id="2.1.1.72" evidence="2"/>
<proteinExistence type="inferred from homology"/>
<dbReference type="GO" id="GO:0008168">
    <property type="term" value="F:methyltransferase activity"/>
    <property type="evidence" value="ECO:0007669"/>
    <property type="project" value="UniProtKB-KW"/>
</dbReference>
<sequence length="267" mass="30274">MVNLTPVAPATPAAPYIGGKRVLAKAIIARINETPHESYAEAFVGMGGVFLRRNLQPRMEVINDISGDVANLFRILQRHYPQFMETLRYQVTSRREFERLSRVDPSTLTDLERAARFLYLQRTAFGGKVARQNFGVTMQGARFNLLKLAPQLEAIHERMAGVVIEQLPWRRFIERYDRPETLFYLDPPYFGNETDYGSGVFSREEFAEMADVLGQIKGRFILSLNAVQGVFETFKDFRIDEVDCTYSIQGAGNTKAVKEVVISGPHA</sequence>
<dbReference type="RefSeq" id="WP_269699244.1">
    <property type="nucleotide sequence ID" value="NZ_CP080388.1"/>
</dbReference>
<dbReference type="Pfam" id="PF02086">
    <property type="entry name" value="MethyltransfD12"/>
    <property type="match status" value="1"/>
</dbReference>
<evidence type="ECO:0000256" key="2">
    <source>
        <dbReference type="ARBA" id="ARBA00011900"/>
    </source>
</evidence>
<name>A0ABY8RRU2_9HYPH</name>
<dbReference type="Gene3D" id="1.10.1020.10">
    <property type="entry name" value="Adenine-specific Methyltransferase, Domain 2"/>
    <property type="match status" value="1"/>
</dbReference>
<dbReference type="PANTHER" id="PTHR30481">
    <property type="entry name" value="DNA ADENINE METHYLASE"/>
    <property type="match status" value="1"/>
</dbReference>
<comment type="similarity">
    <text evidence="1">Belongs to the N(4)/N(6)-methyltransferase family.</text>
</comment>
<dbReference type="Proteomes" id="UP001225611">
    <property type="component" value="Chromosome 2"/>
</dbReference>
<comment type="catalytic activity">
    <reaction evidence="6">
        <text>a 2'-deoxyadenosine in DNA + S-adenosyl-L-methionine = an N(6)-methyl-2'-deoxyadenosine in DNA + S-adenosyl-L-homocysteine + H(+)</text>
        <dbReference type="Rhea" id="RHEA:15197"/>
        <dbReference type="Rhea" id="RHEA-COMP:12418"/>
        <dbReference type="Rhea" id="RHEA-COMP:12419"/>
        <dbReference type="ChEBI" id="CHEBI:15378"/>
        <dbReference type="ChEBI" id="CHEBI:57856"/>
        <dbReference type="ChEBI" id="CHEBI:59789"/>
        <dbReference type="ChEBI" id="CHEBI:90615"/>
        <dbReference type="ChEBI" id="CHEBI:90616"/>
        <dbReference type="EC" id="2.1.1.72"/>
    </reaction>
</comment>
<evidence type="ECO:0000256" key="6">
    <source>
        <dbReference type="ARBA" id="ARBA00047942"/>
    </source>
</evidence>